<evidence type="ECO:0000256" key="8">
    <source>
        <dbReference type="ARBA" id="ARBA00023136"/>
    </source>
</evidence>
<organism evidence="10 11">
    <name type="scientific">Folsomia candida</name>
    <name type="common">Springtail</name>
    <dbReference type="NCBI Taxonomy" id="158441"/>
    <lineage>
        <taxon>Eukaryota</taxon>
        <taxon>Metazoa</taxon>
        <taxon>Ecdysozoa</taxon>
        <taxon>Arthropoda</taxon>
        <taxon>Hexapoda</taxon>
        <taxon>Collembola</taxon>
        <taxon>Entomobryomorpha</taxon>
        <taxon>Isotomoidea</taxon>
        <taxon>Isotomidae</taxon>
        <taxon>Proisotominae</taxon>
        <taxon>Folsomia</taxon>
    </lineage>
</organism>
<dbReference type="InterPro" id="IPR013837">
    <property type="entry name" value="ATP_synth_F0_suB"/>
</dbReference>
<comment type="subcellular location">
    <subcellularLocation>
        <location evidence="9">Mitochondrion</location>
    </subcellularLocation>
    <subcellularLocation>
        <location evidence="9">Mitochondrion inner membrane</location>
    </subcellularLocation>
</comment>
<evidence type="ECO:0000256" key="4">
    <source>
        <dbReference type="ARBA" id="ARBA00022781"/>
    </source>
</evidence>
<accession>A0A226ESG3</accession>
<dbReference type="AlphaFoldDB" id="A0A226ESG3"/>
<keyword evidence="2 9" id="KW-0813">Transport</keyword>
<evidence type="ECO:0000313" key="10">
    <source>
        <dbReference type="EMBL" id="OXA59731.1"/>
    </source>
</evidence>
<evidence type="ECO:0000256" key="6">
    <source>
        <dbReference type="ARBA" id="ARBA00023065"/>
    </source>
</evidence>
<gene>
    <name evidence="10" type="ORF">Fcan01_04475</name>
</gene>
<dbReference type="PANTHER" id="PTHR12733">
    <property type="entry name" value="MITOCHONDRIAL ATP SYNTHASE B CHAIN"/>
    <property type="match status" value="1"/>
</dbReference>
<dbReference type="GO" id="GO:0005743">
    <property type="term" value="C:mitochondrial inner membrane"/>
    <property type="evidence" value="ECO:0007669"/>
    <property type="project" value="UniProtKB-SubCell"/>
</dbReference>
<comment type="function">
    <text evidence="9">Subunit b, of the mitochondrial membrane ATP synthase complex (F(1)F(0) ATP synthase or Complex V) that produces ATP from ADP in the presence of a proton gradient across the membrane which is generated by electron transport complexes of the respiratory chain. ATP synthase complex consist of a soluble F(1) head domain - the catalytic core - and a membrane F(1) domain - the membrane proton channel. These two domains are linked by a central stalk rotating inside the F(1) region and a stationary peripheral stalk. During catalysis, ATP synthesis in the catalytic domain of F(1) is coupled via a rotary mechanism of the central stalk subunits to proton translocation. In vivo, can only synthesize ATP although its ATP hydrolase activity can be activated artificially in vitro. Part of the complex F(0) domain. Part of the complex F(0) domain and the peripheric stalk, which acts as a stator to hold the catalytic alpha(3)beta(3) subcomplex and subunit a/ATP6 static relative to the rotary elements.</text>
</comment>
<evidence type="ECO:0000256" key="3">
    <source>
        <dbReference type="ARBA" id="ARBA00022547"/>
    </source>
</evidence>
<evidence type="ECO:0000256" key="1">
    <source>
        <dbReference type="ARBA" id="ARBA00007479"/>
    </source>
</evidence>
<dbReference type="InterPro" id="IPR008688">
    <property type="entry name" value="ATP_synth_Bsub_B/MI25"/>
</dbReference>
<comment type="subunit">
    <text evidence="9">F-type ATPases have 2 components, CF(1) - the catalytic core - and CF(0) - the membrane proton channel. CF(1) and CF(0) have multiple subunits.</text>
</comment>
<keyword evidence="6 9" id="KW-0406">Ion transport</keyword>
<dbReference type="Pfam" id="PF05405">
    <property type="entry name" value="Mt_ATP-synt_B"/>
    <property type="match status" value="1"/>
</dbReference>
<reference evidence="10 11" key="1">
    <citation type="submission" date="2015-12" db="EMBL/GenBank/DDBJ databases">
        <title>The genome of Folsomia candida.</title>
        <authorList>
            <person name="Faddeeva A."/>
            <person name="Derks M.F."/>
            <person name="Anvar Y."/>
            <person name="Smit S."/>
            <person name="Van Straalen N."/>
            <person name="Roelofs D."/>
        </authorList>
    </citation>
    <scope>NUCLEOTIDE SEQUENCE [LARGE SCALE GENOMIC DNA]</scope>
    <source>
        <strain evidence="10 11">VU population</strain>
        <tissue evidence="10">Whole body</tissue>
    </source>
</reference>
<dbReference type="EMBL" id="LNIX01000002">
    <property type="protein sequence ID" value="OXA59731.1"/>
    <property type="molecule type" value="Genomic_DNA"/>
</dbReference>
<keyword evidence="4 9" id="KW-0375">Hydrogen ion transport</keyword>
<evidence type="ECO:0000256" key="7">
    <source>
        <dbReference type="ARBA" id="ARBA00023128"/>
    </source>
</evidence>
<dbReference type="SUPFAM" id="SSF161060">
    <property type="entry name" value="ATP synthase B chain-like"/>
    <property type="match status" value="1"/>
</dbReference>
<protein>
    <recommendedName>
        <fullName evidence="9">ATP synthase subunit b</fullName>
    </recommendedName>
</protein>
<comment type="similarity">
    <text evidence="1 9">Belongs to the eukaryotic ATPase B chain family.</text>
</comment>
<keyword evidence="7 9" id="KW-0496">Mitochondrion</keyword>
<evidence type="ECO:0000256" key="5">
    <source>
        <dbReference type="ARBA" id="ARBA00022792"/>
    </source>
</evidence>
<keyword evidence="8 9" id="KW-0472">Membrane</keyword>
<dbReference type="STRING" id="158441.A0A226ESG3"/>
<keyword evidence="5 9" id="KW-0999">Mitochondrion inner membrane</keyword>
<proteinExistence type="inferred from homology"/>
<dbReference type="OrthoDB" id="67388at2759"/>
<name>A0A226ESG3_FOLCA</name>
<sequence length="266" mass="30230">MLSRLVRPSASIMGQLSSLNGVAQQTPQINTALLARCVFTSKSLEMPYKEGPERDLVNFPRPKRAMYAGKVRFGFVPDEWFTAFYNKTGVTGPYAFGVGLLTYVLSKEIWVLEHEFWGGVSFFIMIIYGVKKFGPQVSAYLDKEQQAHMDEMNSGRDNEIKALKQGIEEEKKSQAAAEASKVLFDVKRENISLQLEAAYRERMMNVFSEVKKRLDYQVEKQNVERGIQQKHMVNWIIDNVKKAVSAESEQENLKKCIADLKGLAAK</sequence>
<evidence type="ECO:0000256" key="2">
    <source>
        <dbReference type="ARBA" id="ARBA00022448"/>
    </source>
</evidence>
<comment type="caution">
    <text evidence="10">The sequence shown here is derived from an EMBL/GenBank/DDBJ whole genome shotgun (WGS) entry which is preliminary data.</text>
</comment>
<evidence type="ECO:0000256" key="9">
    <source>
        <dbReference type="RuleBase" id="RU368017"/>
    </source>
</evidence>
<dbReference type="PANTHER" id="PTHR12733:SF3">
    <property type="entry name" value="ATP SYNTHASE F(0) COMPLEX SUBUNIT B1, MITOCHONDRIAL"/>
    <property type="match status" value="1"/>
</dbReference>
<evidence type="ECO:0000313" key="11">
    <source>
        <dbReference type="Proteomes" id="UP000198287"/>
    </source>
</evidence>
<dbReference type="GO" id="GO:0045259">
    <property type="term" value="C:proton-transporting ATP synthase complex"/>
    <property type="evidence" value="ECO:0007669"/>
    <property type="project" value="UniProtKB-KW"/>
</dbReference>
<keyword evidence="11" id="KW-1185">Reference proteome</keyword>
<keyword evidence="3 9" id="KW-0138">CF(0)</keyword>
<dbReference type="Gene3D" id="1.20.5.2210">
    <property type="match status" value="1"/>
</dbReference>
<dbReference type="Proteomes" id="UP000198287">
    <property type="component" value="Unassembled WGS sequence"/>
</dbReference>
<dbReference type="GO" id="GO:0046933">
    <property type="term" value="F:proton-transporting ATP synthase activity, rotational mechanism"/>
    <property type="evidence" value="ECO:0007669"/>
    <property type="project" value="TreeGrafter"/>
</dbReference>
<dbReference type="OMA" id="PEEWFTF"/>